<keyword evidence="2" id="KW-1185">Reference proteome</keyword>
<dbReference type="VEuPathDB" id="FungiDB:TREMEDRAFT_61833"/>
<organism evidence="1 2">
    <name type="scientific">Tremella mesenterica</name>
    <name type="common">Jelly fungus</name>
    <dbReference type="NCBI Taxonomy" id="5217"/>
    <lineage>
        <taxon>Eukaryota</taxon>
        <taxon>Fungi</taxon>
        <taxon>Dikarya</taxon>
        <taxon>Basidiomycota</taxon>
        <taxon>Agaricomycotina</taxon>
        <taxon>Tremellomycetes</taxon>
        <taxon>Tremellales</taxon>
        <taxon>Tremellaceae</taxon>
        <taxon>Tremella</taxon>
    </lineage>
</organism>
<sequence length="317" mass="35043">MLQVPLTIELLSSTTAVIRVVHQIFSFVPKNLRDGSVEVEKDEGNEHVWNNMSTFMDFEVAVDHSRLHLNDASNQVVMDFPKSSKNNSSDTASIGTAGSATFSIYGHSDTVGSATDVSINTVIVPGEDEPVVEETSKIDSAESLGTIEIQQRGEDTMTLQIVSFKIADVRGLRWWQIPDQLLKFGSKLDTAKSISLWMGTHEQPDKQNESTRTSHPNFFEKAYNALSTNVKEMLGLGGKSTIRHTPVYILDPISAQNLEKLLGKSPHLLQNNLPFSVIEVCIPQGGSVSEMMNEADVEGRTRFKTFLEQYGYATYVG</sequence>
<dbReference type="Proteomes" id="UP000289152">
    <property type="component" value="Unassembled WGS sequence"/>
</dbReference>
<evidence type="ECO:0000313" key="1">
    <source>
        <dbReference type="EMBL" id="RXK41926.1"/>
    </source>
</evidence>
<name>A0A4Q1BV84_TREME</name>
<evidence type="ECO:0000313" key="2">
    <source>
        <dbReference type="Proteomes" id="UP000289152"/>
    </source>
</evidence>
<gene>
    <name evidence="1" type="ORF">M231_00647</name>
</gene>
<dbReference type="InParanoid" id="A0A4Q1BV84"/>
<dbReference type="EMBL" id="SDIL01000004">
    <property type="protein sequence ID" value="RXK41926.1"/>
    <property type="molecule type" value="Genomic_DNA"/>
</dbReference>
<proteinExistence type="predicted"/>
<protein>
    <submittedName>
        <fullName evidence="1">Uncharacterized protein</fullName>
    </submittedName>
</protein>
<accession>A0A4Q1BV84</accession>
<comment type="caution">
    <text evidence="1">The sequence shown here is derived from an EMBL/GenBank/DDBJ whole genome shotgun (WGS) entry which is preliminary data.</text>
</comment>
<reference evidence="1 2" key="1">
    <citation type="submission" date="2016-06" db="EMBL/GenBank/DDBJ databases">
        <title>Evolution of pathogenesis and genome organization in the Tremellales.</title>
        <authorList>
            <person name="Cuomo C."/>
            <person name="Litvintseva A."/>
            <person name="Heitman J."/>
            <person name="Chen Y."/>
            <person name="Sun S."/>
            <person name="Springer D."/>
            <person name="Dromer F."/>
            <person name="Young S."/>
            <person name="Zeng Q."/>
            <person name="Chapman S."/>
            <person name="Gujja S."/>
            <person name="Saif S."/>
            <person name="Birren B."/>
        </authorList>
    </citation>
    <scope>NUCLEOTIDE SEQUENCE [LARGE SCALE GENOMIC DNA]</scope>
    <source>
        <strain evidence="1 2">ATCC 28783</strain>
    </source>
</reference>
<dbReference type="AlphaFoldDB" id="A0A4Q1BV84"/>